<feature type="transmembrane region" description="Helical" evidence="1">
    <location>
        <begin position="37"/>
        <end position="58"/>
    </location>
</feature>
<feature type="domain" description="DUF58" evidence="2">
    <location>
        <begin position="205"/>
        <end position="371"/>
    </location>
</feature>
<proteinExistence type="predicted"/>
<dbReference type="OrthoDB" id="845740at2"/>
<name>A0A7K1GNW1_9FLAO</name>
<evidence type="ECO:0000256" key="1">
    <source>
        <dbReference type="SAM" id="Phobius"/>
    </source>
</evidence>
<dbReference type="SUPFAM" id="SSF53300">
    <property type="entry name" value="vWA-like"/>
    <property type="match status" value="1"/>
</dbReference>
<dbReference type="Proteomes" id="UP000488936">
    <property type="component" value="Unassembled WGS sequence"/>
</dbReference>
<evidence type="ECO:0000313" key="3">
    <source>
        <dbReference type="EMBL" id="MTH30468.1"/>
    </source>
</evidence>
<keyword evidence="4" id="KW-1185">Reference proteome</keyword>
<gene>
    <name evidence="3" type="ORF">GJV77_11225</name>
</gene>
<evidence type="ECO:0000259" key="2">
    <source>
        <dbReference type="Pfam" id="PF01882"/>
    </source>
</evidence>
<dbReference type="AlphaFoldDB" id="A0A7K1GNW1"/>
<dbReference type="EMBL" id="WMJY01000027">
    <property type="protein sequence ID" value="MTH30468.1"/>
    <property type="molecule type" value="Genomic_DNA"/>
</dbReference>
<protein>
    <submittedName>
        <fullName evidence="3">DUF58 domain-containing protein</fullName>
    </submittedName>
</protein>
<accession>A0A7K1GNW1</accession>
<dbReference type="InterPro" id="IPR036465">
    <property type="entry name" value="vWFA_dom_sf"/>
</dbReference>
<dbReference type="PANTHER" id="PTHR33608:SF3">
    <property type="entry name" value="SLR2013 PROTEIN"/>
    <property type="match status" value="1"/>
</dbReference>
<organism evidence="3 4">
    <name type="scientific">Myroides pelagicus</name>
    <dbReference type="NCBI Taxonomy" id="270914"/>
    <lineage>
        <taxon>Bacteria</taxon>
        <taxon>Pseudomonadati</taxon>
        <taxon>Bacteroidota</taxon>
        <taxon>Flavobacteriia</taxon>
        <taxon>Flavobacteriales</taxon>
        <taxon>Flavobacteriaceae</taxon>
        <taxon>Myroides</taxon>
    </lineage>
</organism>
<dbReference type="Pfam" id="PF01882">
    <property type="entry name" value="DUF58"/>
    <property type="match status" value="1"/>
</dbReference>
<dbReference type="InterPro" id="IPR002881">
    <property type="entry name" value="DUF58"/>
</dbReference>
<dbReference type="Gene3D" id="3.40.50.410">
    <property type="entry name" value="von Willebrand factor, type A domain"/>
    <property type="match status" value="1"/>
</dbReference>
<reference evidence="3 4" key="1">
    <citation type="journal article" date="2006" name="Int. J. Syst. Evol. Microbiol.">
        <title>Myroides pelagicus sp. nov., isolated from seawater in Thailand.</title>
        <authorList>
            <person name="Yoon J."/>
            <person name="Maneerat S."/>
            <person name="Kawai F."/>
            <person name="Yokota A."/>
        </authorList>
    </citation>
    <scope>NUCLEOTIDE SEQUENCE [LARGE SCALE GENOMIC DNA]</scope>
    <source>
        <strain evidence="3 4">SM1T</strain>
    </source>
</reference>
<keyword evidence="1" id="KW-0812">Transmembrane</keyword>
<feature type="transmembrane region" description="Helical" evidence="1">
    <location>
        <begin position="12"/>
        <end position="31"/>
    </location>
</feature>
<keyword evidence="1" id="KW-1133">Transmembrane helix</keyword>
<comment type="caution">
    <text evidence="3">The sequence shown here is derived from an EMBL/GenBank/DDBJ whole genome shotgun (WGS) entry which is preliminary data.</text>
</comment>
<keyword evidence="1" id="KW-0472">Membrane</keyword>
<dbReference type="PANTHER" id="PTHR33608">
    <property type="entry name" value="BLL2464 PROTEIN"/>
    <property type="match status" value="1"/>
</dbReference>
<dbReference type="RefSeq" id="WP_155036452.1">
    <property type="nucleotide sequence ID" value="NZ_JAYMMG010000026.1"/>
</dbReference>
<evidence type="ECO:0000313" key="4">
    <source>
        <dbReference type="Proteomes" id="UP000488936"/>
    </source>
</evidence>
<sequence length="444" mass="51527">MFNIFNQLYLLNRVYIGLGGIIILFILSFFVPNLFSLVWIVLWIFLIVILADIFALFAGKNQIIATRNLPEKLSNGDDNTVLISIENNYSFTINCQIIDEIPFQFQKRDFSFIESLKSKSSKNFEYQLRPTKRGVYQFGKLNLYINSPLKLVAKRYSFSDKDNLACYPSFIQMKKYDLIAFSKNKFAFGLKKLRKIGQTTEFEQIKEYVIGDDLRTINWKATAKQNNLMVNQYLDENTENVYCIIDKGRNMQMPFNGMTLLDYAINSTLAISNVVIKKNDRVGMMTFSNKVDNHIAANNKKTHLHQIIESLYSVTTNFSESDFGIAYNQIKRHITHRSLIILYTNFESMSNLNRQLKYLRAIAKNHLLLVVFFENTELSKLADKKAQNTDEIFDKIIAEKFNFEKRLIVNELTKYGILSVLTKPEDLSINTINKYLEIKAKGTL</sequence>